<dbReference type="AlphaFoldDB" id="A0AAV9HJ23"/>
<feature type="region of interest" description="Disordered" evidence="1">
    <location>
        <begin position="267"/>
        <end position="299"/>
    </location>
</feature>
<reference evidence="3" key="1">
    <citation type="journal article" date="2023" name="Mol. Phylogenet. Evol.">
        <title>Genome-scale phylogeny and comparative genomics of the fungal order Sordariales.</title>
        <authorList>
            <person name="Hensen N."/>
            <person name="Bonometti L."/>
            <person name="Westerberg I."/>
            <person name="Brannstrom I.O."/>
            <person name="Guillou S."/>
            <person name="Cros-Aarteil S."/>
            <person name="Calhoun S."/>
            <person name="Haridas S."/>
            <person name="Kuo A."/>
            <person name="Mondo S."/>
            <person name="Pangilinan J."/>
            <person name="Riley R."/>
            <person name="LaButti K."/>
            <person name="Andreopoulos B."/>
            <person name="Lipzen A."/>
            <person name="Chen C."/>
            <person name="Yan M."/>
            <person name="Daum C."/>
            <person name="Ng V."/>
            <person name="Clum A."/>
            <person name="Steindorff A."/>
            <person name="Ohm R.A."/>
            <person name="Martin F."/>
            <person name="Silar P."/>
            <person name="Natvig D.O."/>
            <person name="Lalanne C."/>
            <person name="Gautier V."/>
            <person name="Ament-Velasquez S.L."/>
            <person name="Kruys A."/>
            <person name="Hutchinson M.I."/>
            <person name="Powell A.J."/>
            <person name="Barry K."/>
            <person name="Miller A.N."/>
            <person name="Grigoriev I.V."/>
            <person name="Debuchy R."/>
            <person name="Gladieux P."/>
            <person name="Hiltunen Thoren M."/>
            <person name="Johannesson H."/>
        </authorList>
    </citation>
    <scope>NUCLEOTIDE SEQUENCE</scope>
    <source>
        <strain evidence="3">PSN324</strain>
    </source>
</reference>
<feature type="chain" id="PRO_5043586438" evidence="2">
    <location>
        <begin position="23"/>
        <end position="417"/>
    </location>
</feature>
<feature type="compositionally biased region" description="Low complexity" evidence="1">
    <location>
        <begin position="159"/>
        <end position="176"/>
    </location>
</feature>
<evidence type="ECO:0000313" key="4">
    <source>
        <dbReference type="Proteomes" id="UP001321749"/>
    </source>
</evidence>
<feature type="region of interest" description="Disordered" evidence="1">
    <location>
        <begin position="194"/>
        <end position="229"/>
    </location>
</feature>
<dbReference type="EMBL" id="MU865022">
    <property type="protein sequence ID" value="KAK4459999.1"/>
    <property type="molecule type" value="Genomic_DNA"/>
</dbReference>
<feature type="region of interest" description="Disordered" evidence="1">
    <location>
        <begin position="30"/>
        <end position="61"/>
    </location>
</feature>
<feature type="signal peptide" evidence="2">
    <location>
        <begin position="1"/>
        <end position="22"/>
    </location>
</feature>
<protein>
    <submittedName>
        <fullName evidence="3">Uncharacterized protein</fullName>
    </submittedName>
</protein>
<comment type="caution">
    <text evidence="3">The sequence shown here is derived from an EMBL/GenBank/DDBJ whole genome shotgun (WGS) entry which is preliminary data.</text>
</comment>
<organism evidence="3 4">
    <name type="scientific">Cladorrhinum samala</name>
    <dbReference type="NCBI Taxonomy" id="585594"/>
    <lineage>
        <taxon>Eukaryota</taxon>
        <taxon>Fungi</taxon>
        <taxon>Dikarya</taxon>
        <taxon>Ascomycota</taxon>
        <taxon>Pezizomycotina</taxon>
        <taxon>Sordariomycetes</taxon>
        <taxon>Sordariomycetidae</taxon>
        <taxon>Sordariales</taxon>
        <taxon>Podosporaceae</taxon>
        <taxon>Cladorrhinum</taxon>
    </lineage>
</organism>
<sequence>MHLQLSSAAAVTFGAMLCLAQANAVNAPTTLSTVHRRRSPHQEGQRTYGAPTGSERASSSARASILPLPSLPIPVIPYPDVARDQNIAPVPIFSIPATSTPPAWIPHVIPYQDKKNPNIAPVPIVSAMPSIVTSVRSSRAAPAGTGAASISPHIPGSLSPSVRPSASDAAPSAPFPTGQRSSVVAYLNEDGRPADGGAYVRNSPYPPGNSAYLENQEDDEGDDEDLNDGWDGTGFLDRVGKFTDIMRFKYGGRNVDMDQDGIAHRGKKSYREGRGDSSADVGSFAQLGGGDPNEAHRETVGCRRRMEASGWRMDVALNEEDGFWVIPVFKEIGTYKRRQVSHARGEFAILLSSPSLKLEFNNLASDTVTYSHRVKFKPGVQYQFSFGHYHLAQVTGTLSLKFMYPGGSISLPAQLGN</sequence>
<evidence type="ECO:0000256" key="2">
    <source>
        <dbReference type="SAM" id="SignalP"/>
    </source>
</evidence>
<gene>
    <name evidence="3" type="ORF">QBC42DRAFT_348391</name>
</gene>
<proteinExistence type="predicted"/>
<reference evidence="3" key="2">
    <citation type="submission" date="2023-06" db="EMBL/GenBank/DDBJ databases">
        <authorList>
            <consortium name="Lawrence Berkeley National Laboratory"/>
            <person name="Mondo S.J."/>
            <person name="Hensen N."/>
            <person name="Bonometti L."/>
            <person name="Westerberg I."/>
            <person name="Brannstrom I.O."/>
            <person name="Guillou S."/>
            <person name="Cros-Aarteil S."/>
            <person name="Calhoun S."/>
            <person name="Haridas S."/>
            <person name="Kuo A."/>
            <person name="Pangilinan J."/>
            <person name="Riley R."/>
            <person name="Labutti K."/>
            <person name="Andreopoulos B."/>
            <person name="Lipzen A."/>
            <person name="Chen C."/>
            <person name="Yanf M."/>
            <person name="Daum C."/>
            <person name="Ng V."/>
            <person name="Clum A."/>
            <person name="Steindorff A."/>
            <person name="Ohm R."/>
            <person name="Martin F."/>
            <person name="Silar P."/>
            <person name="Natvig D."/>
            <person name="Lalanne C."/>
            <person name="Gautier V."/>
            <person name="Ament-Velasquez S.L."/>
            <person name="Kruys A."/>
            <person name="Hutchinson M.I."/>
            <person name="Powell A.J."/>
            <person name="Barry K."/>
            <person name="Miller A.N."/>
            <person name="Grigoriev I.V."/>
            <person name="Debuchy R."/>
            <person name="Gladieux P."/>
            <person name="Thoren M.H."/>
            <person name="Johannesson H."/>
        </authorList>
    </citation>
    <scope>NUCLEOTIDE SEQUENCE</scope>
    <source>
        <strain evidence="3">PSN324</strain>
    </source>
</reference>
<feature type="region of interest" description="Disordered" evidence="1">
    <location>
        <begin position="142"/>
        <end position="179"/>
    </location>
</feature>
<feature type="compositionally biased region" description="Acidic residues" evidence="1">
    <location>
        <begin position="215"/>
        <end position="228"/>
    </location>
</feature>
<accession>A0AAV9HJ23</accession>
<evidence type="ECO:0000313" key="3">
    <source>
        <dbReference type="EMBL" id="KAK4459999.1"/>
    </source>
</evidence>
<name>A0AAV9HJ23_9PEZI</name>
<dbReference type="Proteomes" id="UP001321749">
    <property type="component" value="Unassembled WGS sequence"/>
</dbReference>
<evidence type="ECO:0000256" key="1">
    <source>
        <dbReference type="SAM" id="MobiDB-lite"/>
    </source>
</evidence>
<keyword evidence="4" id="KW-1185">Reference proteome</keyword>
<keyword evidence="2" id="KW-0732">Signal</keyword>